<evidence type="ECO:0000313" key="3">
    <source>
        <dbReference type="Proteomes" id="UP001597053"/>
    </source>
</evidence>
<dbReference type="SUPFAM" id="SSF51735">
    <property type="entry name" value="NAD(P)-binding Rossmann-fold domains"/>
    <property type="match status" value="1"/>
</dbReference>
<evidence type="ECO:0000259" key="1">
    <source>
        <dbReference type="Pfam" id="PF01370"/>
    </source>
</evidence>
<keyword evidence="3" id="KW-1185">Reference proteome</keyword>
<name>A0ABW3A8X8_9ACTN</name>
<dbReference type="EMBL" id="JBHTHM010001716">
    <property type="protein sequence ID" value="MFD0787021.1"/>
    <property type="molecule type" value="Genomic_DNA"/>
</dbReference>
<organism evidence="2 3">
    <name type="scientific">Micromonospora azadirachtae</name>
    <dbReference type="NCBI Taxonomy" id="1970735"/>
    <lineage>
        <taxon>Bacteria</taxon>
        <taxon>Bacillati</taxon>
        <taxon>Actinomycetota</taxon>
        <taxon>Actinomycetes</taxon>
        <taxon>Micromonosporales</taxon>
        <taxon>Micromonosporaceae</taxon>
        <taxon>Micromonospora</taxon>
    </lineage>
</organism>
<protein>
    <submittedName>
        <fullName evidence="2">NAD-dependent epimerase/dehydratase family protein</fullName>
    </submittedName>
</protein>
<reference evidence="3" key="1">
    <citation type="journal article" date="2019" name="Int. J. Syst. Evol. Microbiol.">
        <title>The Global Catalogue of Microorganisms (GCM) 10K type strain sequencing project: providing services to taxonomists for standard genome sequencing and annotation.</title>
        <authorList>
            <consortium name="The Broad Institute Genomics Platform"/>
            <consortium name="The Broad Institute Genome Sequencing Center for Infectious Disease"/>
            <person name="Wu L."/>
            <person name="Ma J."/>
        </authorList>
    </citation>
    <scope>NUCLEOTIDE SEQUENCE [LARGE SCALE GENOMIC DNA]</scope>
    <source>
        <strain evidence="3">JCM 32148</strain>
    </source>
</reference>
<dbReference type="Proteomes" id="UP001597053">
    <property type="component" value="Unassembled WGS sequence"/>
</dbReference>
<feature type="domain" description="NAD-dependent epimerase/dehydratase" evidence="1">
    <location>
        <begin position="4"/>
        <end position="33"/>
    </location>
</feature>
<proteinExistence type="predicted"/>
<gene>
    <name evidence="2" type="ORF">ACFQZ8_24240</name>
</gene>
<evidence type="ECO:0000313" key="2">
    <source>
        <dbReference type="EMBL" id="MFD0787021.1"/>
    </source>
</evidence>
<feature type="non-terminal residue" evidence="2">
    <location>
        <position position="40"/>
    </location>
</feature>
<dbReference type="Pfam" id="PF01370">
    <property type="entry name" value="Epimerase"/>
    <property type="match status" value="1"/>
</dbReference>
<dbReference type="InterPro" id="IPR036291">
    <property type="entry name" value="NAD(P)-bd_dom_sf"/>
</dbReference>
<accession>A0ABW3A8X8</accession>
<dbReference type="InterPro" id="IPR001509">
    <property type="entry name" value="Epimerase_deHydtase"/>
</dbReference>
<sequence>MRCLVTGATGYIGGRLAPRLLAEGYQVRCLARHAGRLRDV</sequence>
<dbReference type="Gene3D" id="3.40.50.720">
    <property type="entry name" value="NAD(P)-binding Rossmann-like Domain"/>
    <property type="match status" value="1"/>
</dbReference>
<comment type="caution">
    <text evidence="2">The sequence shown here is derived from an EMBL/GenBank/DDBJ whole genome shotgun (WGS) entry which is preliminary data.</text>
</comment>